<keyword evidence="1" id="KW-0233">DNA recombination</keyword>
<name>A0ABT0C4V9_9BACT</name>
<dbReference type="Pfam" id="PF00589">
    <property type="entry name" value="Phage_integrase"/>
    <property type="match status" value="1"/>
</dbReference>
<keyword evidence="4" id="KW-1185">Reference proteome</keyword>
<dbReference type="Gene3D" id="1.10.443.10">
    <property type="entry name" value="Intergrase catalytic core"/>
    <property type="match status" value="1"/>
</dbReference>
<dbReference type="InterPro" id="IPR002104">
    <property type="entry name" value="Integrase_catalytic"/>
</dbReference>
<evidence type="ECO:0000313" key="3">
    <source>
        <dbReference type="EMBL" id="MCJ2382048.1"/>
    </source>
</evidence>
<sequence>MTWLQKDNFHLIDGKWWLIFKSLKTGVTIKLPIYMLFDGKPIEIFKKYCKRNFKSSLFGLSTTSNSATNKQLKQLAQKVKVYKHISFHTARHTCATILLYNGVQLTTVQKLLGHQSIRTTEVYSDIMDMTVIRDLQKIKQKKSK</sequence>
<dbReference type="PANTHER" id="PTHR30349:SF64">
    <property type="entry name" value="PROPHAGE INTEGRASE INTD-RELATED"/>
    <property type="match status" value="1"/>
</dbReference>
<accession>A0ABT0C4V9</accession>
<dbReference type="InterPro" id="IPR011010">
    <property type="entry name" value="DNA_brk_join_enz"/>
</dbReference>
<evidence type="ECO:0000256" key="1">
    <source>
        <dbReference type="ARBA" id="ARBA00023172"/>
    </source>
</evidence>
<gene>
    <name evidence="3" type="ORF">MUN53_15770</name>
</gene>
<feature type="domain" description="Tyr recombinase" evidence="2">
    <location>
        <begin position="1"/>
        <end position="137"/>
    </location>
</feature>
<proteinExistence type="predicted"/>
<dbReference type="SUPFAM" id="SSF56349">
    <property type="entry name" value="DNA breaking-rejoining enzymes"/>
    <property type="match status" value="1"/>
</dbReference>
<dbReference type="InterPro" id="IPR013762">
    <property type="entry name" value="Integrase-like_cat_sf"/>
</dbReference>
<evidence type="ECO:0000313" key="4">
    <source>
        <dbReference type="Proteomes" id="UP001165444"/>
    </source>
</evidence>
<evidence type="ECO:0000259" key="2">
    <source>
        <dbReference type="PROSITE" id="PS51898"/>
    </source>
</evidence>
<dbReference type="EMBL" id="JAKZMM010000053">
    <property type="protein sequence ID" value="MCJ2382048.1"/>
    <property type="molecule type" value="Genomic_DNA"/>
</dbReference>
<dbReference type="Proteomes" id="UP001165444">
    <property type="component" value="Unassembled WGS sequence"/>
</dbReference>
<organism evidence="3 4">
    <name type="scientific">Parabacteroides faecalis</name>
    <dbReference type="NCBI Taxonomy" id="2924040"/>
    <lineage>
        <taxon>Bacteria</taxon>
        <taxon>Pseudomonadati</taxon>
        <taxon>Bacteroidota</taxon>
        <taxon>Bacteroidia</taxon>
        <taxon>Bacteroidales</taxon>
        <taxon>Tannerellaceae</taxon>
        <taxon>Parabacteroides</taxon>
    </lineage>
</organism>
<dbReference type="PANTHER" id="PTHR30349">
    <property type="entry name" value="PHAGE INTEGRASE-RELATED"/>
    <property type="match status" value="1"/>
</dbReference>
<dbReference type="InterPro" id="IPR050090">
    <property type="entry name" value="Tyrosine_recombinase_XerCD"/>
</dbReference>
<dbReference type="PROSITE" id="PS51898">
    <property type="entry name" value="TYR_RECOMBINASE"/>
    <property type="match status" value="1"/>
</dbReference>
<protein>
    <submittedName>
        <fullName evidence="3">Tyrosine-type recombinase/integrase</fullName>
    </submittedName>
</protein>
<comment type="caution">
    <text evidence="3">The sequence shown here is derived from an EMBL/GenBank/DDBJ whole genome shotgun (WGS) entry which is preliminary data.</text>
</comment>
<reference evidence="3 4" key="1">
    <citation type="submission" date="2022-03" db="EMBL/GenBank/DDBJ databases">
        <title>Parabacteroides sp. nov. isolated from swine feces.</title>
        <authorList>
            <person name="Bak J.E."/>
        </authorList>
    </citation>
    <scope>NUCLEOTIDE SEQUENCE [LARGE SCALE GENOMIC DNA]</scope>
    <source>
        <strain evidence="3 4">AGMB00274</strain>
    </source>
</reference>